<dbReference type="RefSeq" id="WP_153758155.1">
    <property type="nucleotide sequence ID" value="NZ_CP045851.1"/>
</dbReference>
<evidence type="ECO:0000313" key="1">
    <source>
        <dbReference type="EMBL" id="QGG94049.1"/>
    </source>
</evidence>
<proteinExistence type="predicted"/>
<organism evidence="1 2">
    <name type="scientific">Actinomarinicola tropica</name>
    <dbReference type="NCBI Taxonomy" id="2789776"/>
    <lineage>
        <taxon>Bacteria</taxon>
        <taxon>Bacillati</taxon>
        <taxon>Actinomycetota</taxon>
        <taxon>Acidimicrobiia</taxon>
        <taxon>Acidimicrobiales</taxon>
        <taxon>Iamiaceae</taxon>
        <taxon>Actinomarinicola</taxon>
    </lineage>
</organism>
<keyword evidence="2" id="KW-1185">Reference proteome</keyword>
<accession>A0A5Q2RB07</accession>
<name>A0A5Q2RB07_9ACTN</name>
<dbReference type="Proteomes" id="UP000334019">
    <property type="component" value="Chromosome"/>
</dbReference>
<dbReference type="KEGG" id="atq:GH723_02415"/>
<evidence type="ECO:0000313" key="2">
    <source>
        <dbReference type="Proteomes" id="UP000334019"/>
    </source>
</evidence>
<gene>
    <name evidence="1" type="ORF">GH723_02415</name>
</gene>
<dbReference type="AlphaFoldDB" id="A0A5Q2RB07"/>
<reference evidence="1 2" key="1">
    <citation type="submission" date="2019-11" db="EMBL/GenBank/DDBJ databases">
        <authorList>
            <person name="He Y."/>
        </authorList>
    </citation>
    <scope>NUCLEOTIDE SEQUENCE [LARGE SCALE GENOMIC DNA]</scope>
    <source>
        <strain evidence="1 2">SCSIO 58843</strain>
    </source>
</reference>
<protein>
    <submittedName>
        <fullName evidence="1">Uncharacterized protein</fullName>
    </submittedName>
</protein>
<sequence>MAHTLEFAADDLLATHPIEEPLIAGGVRCHGGFLADGTYVSPRTAVRGPAIAAWQEQHRTTFGTEILHAPVETWPPGYPSVEQARFLLRNGVREPIIATLSRIGTVEGFGAMIRFLAPADMQRFFDDDIRGTAMDHLAKGLVEAHARDEAGYGDEAGHDRMWYATRDIAFENPVTHDETALMMQRMGISFGAQPDPDGARQRFMGKRAFEDLDLGLELLISTMLRVLFVEIKAFHTFAWAEELLSDTELVAGEGEAARIVSYIRADETPHVEYLRTALTEMRDRTFIGESGRKYPGTDIIGPMWDASLEESLGLLEDQNRAATVAELEHTLASHPKGADLLAEFHHLEIAGAGA</sequence>
<dbReference type="EMBL" id="CP045851">
    <property type="protein sequence ID" value="QGG94049.1"/>
    <property type="molecule type" value="Genomic_DNA"/>
</dbReference>